<accession>A0ABU5T493</accession>
<proteinExistence type="predicted"/>
<reference evidence="2 3" key="1">
    <citation type="submission" date="2023-12" db="EMBL/GenBank/DDBJ databases">
        <title>Sinomonas terricola sp. nov, isolated from litchi orchard soil in Guangdong, PR China.</title>
        <authorList>
            <person name="Jiaxin W."/>
            <person name="Yang Z."/>
            <person name="Honghui Z."/>
        </authorList>
    </citation>
    <scope>NUCLEOTIDE SEQUENCE [LARGE SCALE GENOMIC DNA]</scope>
    <source>
        <strain evidence="2 3">JGH33</strain>
    </source>
</reference>
<feature type="compositionally biased region" description="Pro residues" evidence="1">
    <location>
        <begin position="250"/>
        <end position="259"/>
    </location>
</feature>
<dbReference type="RefSeq" id="WP_323278331.1">
    <property type="nucleotide sequence ID" value="NZ_JAYGGQ010000004.1"/>
</dbReference>
<organism evidence="2 3">
    <name type="scientific">Sinomonas terricola</name>
    <dbReference type="NCBI Taxonomy" id="3110330"/>
    <lineage>
        <taxon>Bacteria</taxon>
        <taxon>Bacillati</taxon>
        <taxon>Actinomycetota</taxon>
        <taxon>Actinomycetes</taxon>
        <taxon>Micrococcales</taxon>
        <taxon>Micrococcaceae</taxon>
        <taxon>Sinomonas</taxon>
    </lineage>
</organism>
<comment type="caution">
    <text evidence="2">The sequence shown here is derived from an EMBL/GenBank/DDBJ whole genome shotgun (WGS) entry which is preliminary data.</text>
</comment>
<evidence type="ECO:0000313" key="3">
    <source>
        <dbReference type="Proteomes" id="UP001304769"/>
    </source>
</evidence>
<evidence type="ECO:0000256" key="1">
    <source>
        <dbReference type="SAM" id="MobiDB-lite"/>
    </source>
</evidence>
<feature type="region of interest" description="Disordered" evidence="1">
    <location>
        <begin position="198"/>
        <end position="350"/>
    </location>
</feature>
<keyword evidence="3" id="KW-1185">Reference proteome</keyword>
<name>A0ABU5T493_9MICC</name>
<dbReference type="Gene3D" id="1.10.30.50">
    <property type="match status" value="1"/>
</dbReference>
<evidence type="ECO:0008006" key="4">
    <source>
        <dbReference type="Google" id="ProtNLM"/>
    </source>
</evidence>
<evidence type="ECO:0000313" key="2">
    <source>
        <dbReference type="EMBL" id="MEA5454486.1"/>
    </source>
</evidence>
<gene>
    <name evidence="2" type="ORF">SPF06_07110</name>
</gene>
<dbReference type="EMBL" id="JAYGGQ010000004">
    <property type="protein sequence ID" value="MEA5454486.1"/>
    <property type="molecule type" value="Genomic_DNA"/>
</dbReference>
<dbReference type="Proteomes" id="UP001304769">
    <property type="component" value="Unassembled WGS sequence"/>
</dbReference>
<protein>
    <recommendedName>
        <fullName evidence="4">HNH endonuclease</fullName>
    </recommendedName>
</protein>
<sequence length="350" mass="37874">MPWLKQSDAAANHPIVLNALELPEADDRILNELFGFVARCATQCAAHEFDYVVTVGTARALAGSHSRYLELAAAAKRCGYWFETTIRDEDGTERPAWKLVEDEDLFHMILKAERAWTNQRKKDARDPSLTVPVRLRDGDACRYCGKTVSWKDRRSGRSGTYDHADPGKAATFETYVVSCRECNGRRQDDADRVWKTIPAPTEPLYGPETTDFLAGHGVDVEPTYTRPAPAQANGMGSADAIEATEAAPGPITPAPPIPGPAVEHPEATEAAPGPGKSEATEACPASNAATEAVPGRADLAGSGRSEVSRTKPRRDGTGQVESGLDGKGRSPARSQGRTGRRSRPRSRRKK</sequence>
<feature type="compositionally biased region" description="Basic and acidic residues" evidence="1">
    <location>
        <begin position="306"/>
        <end position="316"/>
    </location>
</feature>
<feature type="compositionally biased region" description="Basic residues" evidence="1">
    <location>
        <begin position="338"/>
        <end position="350"/>
    </location>
</feature>